<dbReference type="InterPro" id="IPR013984">
    <property type="entry name" value="Ald_Fedxn_OxRdtase_dom2"/>
</dbReference>
<evidence type="ECO:0000313" key="1">
    <source>
        <dbReference type="EMBL" id="GAJ09613.1"/>
    </source>
</evidence>
<sequence length="111" mass="12191">VPGEASPGVYTTAWQCWGYSTSYRAHIEARAITSDYGINGWEVSYGIIPWLQLCRQHGLIDKIDGIEIPVPEKPIEYLSDCVPCPAEFLKVLLHKIAFREGAIGDALADGA</sequence>
<protein>
    <submittedName>
        <fullName evidence="1">Uncharacterized protein</fullName>
    </submittedName>
</protein>
<organism evidence="1">
    <name type="scientific">marine sediment metagenome</name>
    <dbReference type="NCBI Taxonomy" id="412755"/>
    <lineage>
        <taxon>unclassified sequences</taxon>
        <taxon>metagenomes</taxon>
        <taxon>ecological metagenomes</taxon>
    </lineage>
</organism>
<proteinExistence type="predicted"/>
<dbReference type="Gene3D" id="1.10.569.10">
    <property type="entry name" value="Aldehyde Ferredoxin Oxidoreductase Protein, subunit A, domain 2"/>
    <property type="match status" value="1"/>
</dbReference>
<feature type="non-terminal residue" evidence="1">
    <location>
        <position position="1"/>
    </location>
</feature>
<name>X1TWA4_9ZZZZ</name>
<dbReference type="EMBL" id="BARW01029450">
    <property type="protein sequence ID" value="GAJ09613.1"/>
    <property type="molecule type" value="Genomic_DNA"/>
</dbReference>
<reference evidence="1" key="1">
    <citation type="journal article" date="2014" name="Front. Microbiol.">
        <title>High frequency of phylogenetically diverse reductive dehalogenase-homologous genes in deep subseafloor sedimentary metagenomes.</title>
        <authorList>
            <person name="Kawai M."/>
            <person name="Futagami T."/>
            <person name="Toyoda A."/>
            <person name="Takaki Y."/>
            <person name="Nishi S."/>
            <person name="Hori S."/>
            <person name="Arai W."/>
            <person name="Tsubouchi T."/>
            <person name="Morono Y."/>
            <person name="Uchiyama I."/>
            <person name="Ito T."/>
            <person name="Fujiyama A."/>
            <person name="Inagaki F."/>
            <person name="Takami H."/>
        </authorList>
    </citation>
    <scope>NUCLEOTIDE SEQUENCE</scope>
    <source>
        <strain evidence="1">Expedition CK06-06</strain>
    </source>
</reference>
<accession>X1TWA4</accession>
<comment type="caution">
    <text evidence="1">The sequence shown here is derived from an EMBL/GenBank/DDBJ whole genome shotgun (WGS) entry which is preliminary data.</text>
</comment>
<dbReference type="AlphaFoldDB" id="X1TWA4"/>
<gene>
    <name evidence="1" type="ORF">S12H4_47322</name>
</gene>